<accession>A0A096B1M5</accession>
<dbReference type="PATRIC" id="fig|742738.3.peg.3852"/>
<keyword evidence="2" id="KW-1185">Reference proteome</keyword>
<dbReference type="RefSeq" id="WP_044943139.1">
    <property type="nucleotide sequence ID" value="NZ_KN174167.1"/>
</dbReference>
<reference evidence="1 2" key="1">
    <citation type="submission" date="2011-08" db="EMBL/GenBank/DDBJ databases">
        <title>The Genome Sequence of Clostridium orbiscindens 1_3_50AFAA.</title>
        <authorList>
            <consortium name="The Broad Institute Genome Sequencing Platform"/>
            <person name="Earl A."/>
            <person name="Ward D."/>
            <person name="Feldgarden M."/>
            <person name="Gevers D."/>
            <person name="Daigneault M."/>
            <person name="Strauss J."/>
            <person name="Allen-Vercoe E."/>
            <person name="Young S.K."/>
            <person name="Zeng Q."/>
            <person name="Gargeya S."/>
            <person name="Fitzgerald M."/>
            <person name="Haas B."/>
            <person name="Abouelleil A."/>
            <person name="Alvarado L."/>
            <person name="Arachchi H.M."/>
            <person name="Berlin A."/>
            <person name="Brown A."/>
            <person name="Chapman S.B."/>
            <person name="Chen Z."/>
            <person name="Dunbar C."/>
            <person name="Freedman E."/>
            <person name="Gearin G."/>
            <person name="Gellesch M."/>
            <person name="Goldberg J."/>
            <person name="Griggs A."/>
            <person name="Gujja S."/>
            <person name="Heiman D."/>
            <person name="Howarth C."/>
            <person name="Larson L."/>
            <person name="Lui A."/>
            <person name="MacDonald P.J.P."/>
            <person name="Montmayeur A."/>
            <person name="Murphy C."/>
            <person name="Neiman D."/>
            <person name="Pearson M."/>
            <person name="Priest M."/>
            <person name="Roberts A."/>
            <person name="Saif S."/>
            <person name="Shea T."/>
            <person name="Shenoy N."/>
            <person name="Sisk P."/>
            <person name="Stolte C."/>
            <person name="Sykes S."/>
            <person name="Wortman J."/>
            <person name="Nusbaum C."/>
            <person name="Birren B."/>
        </authorList>
    </citation>
    <scope>NUCLEOTIDE SEQUENCE [LARGE SCALE GENOMIC DNA]</scope>
    <source>
        <strain evidence="1 2">1_3_50AFAA</strain>
    </source>
</reference>
<evidence type="ECO:0000313" key="1">
    <source>
        <dbReference type="EMBL" id="KGF53233.1"/>
    </source>
</evidence>
<evidence type="ECO:0000313" key="2">
    <source>
        <dbReference type="Proteomes" id="UP000029585"/>
    </source>
</evidence>
<gene>
    <name evidence="1" type="ORF">HMPREF9460_03742</name>
</gene>
<comment type="caution">
    <text evidence="1">The sequence shown here is derived from an EMBL/GenBank/DDBJ whole genome shotgun (WGS) entry which is preliminary data.</text>
</comment>
<dbReference type="AlphaFoldDB" id="A0A096B1M5"/>
<name>A0A096B1M5_FLAPL</name>
<organism evidence="1 2">
    <name type="scientific">Flavonifractor plautii 1_3_50AFAA</name>
    <dbReference type="NCBI Taxonomy" id="742738"/>
    <lineage>
        <taxon>Bacteria</taxon>
        <taxon>Bacillati</taxon>
        <taxon>Bacillota</taxon>
        <taxon>Clostridia</taxon>
        <taxon>Eubacteriales</taxon>
        <taxon>Oscillospiraceae</taxon>
        <taxon>Flavonifractor</taxon>
    </lineage>
</organism>
<dbReference type="HOGENOM" id="CLU_908486_0_0_9"/>
<sequence>MNEKKICACVGARTRDIQTIEAHYKDNFIPTGWNLDYTCLDQPEAARALYLTGLCLRCGGQLPKKFTIPGELTGDALLEQIYHQMESCRPFDQRFDGGAYRTSLSMRAYWYMEQDDLTLGAKNAQFLKLFHAEDQGVVEDWISRCHAEEPYTAPRRDRKSALLYAVLERARACGDLREIEPILDYYLPTEQEPMASDLDSYLTNYQFSAVANISYGCEGIFVDLVIEGDFDDSGANRCVIGTFKTLRQDSDAGRLMGQLCGVLMYHTTRYVNENLHRYTPKRELEAELRRKQARGGQKEGKV</sequence>
<dbReference type="EMBL" id="ADLO01000114">
    <property type="protein sequence ID" value="KGF53233.1"/>
    <property type="molecule type" value="Genomic_DNA"/>
</dbReference>
<dbReference type="Proteomes" id="UP000029585">
    <property type="component" value="Unassembled WGS sequence"/>
</dbReference>
<protein>
    <submittedName>
        <fullName evidence="1">Uncharacterized protein</fullName>
    </submittedName>
</protein>
<proteinExistence type="predicted"/>